<evidence type="ECO:0000313" key="8">
    <source>
        <dbReference type="Proteomes" id="UP000001784"/>
    </source>
</evidence>
<keyword evidence="2" id="KW-0560">Oxidoreductase</keyword>
<dbReference type="AlphaFoldDB" id="A0LJ85"/>
<dbReference type="InParanoid" id="A0LJ85"/>
<evidence type="ECO:0000313" key="7">
    <source>
        <dbReference type="EMBL" id="ABK17487.1"/>
    </source>
</evidence>
<evidence type="ECO:0000256" key="4">
    <source>
        <dbReference type="ARBA" id="ARBA00023014"/>
    </source>
</evidence>
<evidence type="ECO:0000256" key="1">
    <source>
        <dbReference type="ARBA" id="ARBA00022723"/>
    </source>
</evidence>
<dbReference type="KEGG" id="sfu:Sfum_1802"/>
<keyword evidence="8" id="KW-1185">Reference proteome</keyword>
<feature type="region of interest" description="Disordered" evidence="5">
    <location>
        <begin position="52"/>
        <end position="72"/>
    </location>
</feature>
<name>A0LJ85_SYNFM</name>
<proteinExistence type="predicted"/>
<dbReference type="STRING" id="335543.Sfum_1802"/>
<dbReference type="Pfam" id="PF02662">
    <property type="entry name" value="FlpD"/>
    <property type="match status" value="1"/>
</dbReference>
<sequence length="72" mass="7959">MVEDTWKVLKLLGIDERYLRLKWISASEGVIFAEEIRSFTKLLKELGKNPLAEKEPAAADMEAATPRAAAAG</sequence>
<keyword evidence="3" id="KW-0408">Iron</keyword>
<dbReference type="GO" id="GO:0046872">
    <property type="term" value="F:metal ion binding"/>
    <property type="evidence" value="ECO:0007669"/>
    <property type="project" value="UniProtKB-KW"/>
</dbReference>
<dbReference type="Proteomes" id="UP000001784">
    <property type="component" value="Chromosome"/>
</dbReference>
<dbReference type="GO" id="GO:0051536">
    <property type="term" value="F:iron-sulfur cluster binding"/>
    <property type="evidence" value="ECO:0007669"/>
    <property type="project" value="UniProtKB-KW"/>
</dbReference>
<keyword evidence="1" id="KW-0479">Metal-binding</keyword>
<evidence type="ECO:0000256" key="3">
    <source>
        <dbReference type="ARBA" id="ARBA00023004"/>
    </source>
</evidence>
<reference evidence="7 8" key="1">
    <citation type="submission" date="2006-10" db="EMBL/GenBank/DDBJ databases">
        <title>Complete sequence of Syntrophobacter fumaroxidans MPOB.</title>
        <authorList>
            <consortium name="US DOE Joint Genome Institute"/>
            <person name="Copeland A."/>
            <person name="Lucas S."/>
            <person name="Lapidus A."/>
            <person name="Barry K."/>
            <person name="Detter J.C."/>
            <person name="Glavina del Rio T."/>
            <person name="Hammon N."/>
            <person name="Israni S."/>
            <person name="Pitluck S."/>
            <person name="Goltsman E.G."/>
            <person name="Martinez M."/>
            <person name="Schmutz J."/>
            <person name="Larimer F."/>
            <person name="Land M."/>
            <person name="Hauser L."/>
            <person name="Kyrpides N."/>
            <person name="Kim E."/>
            <person name="Boone D.R."/>
            <person name="Brockman F."/>
            <person name="Culley D."/>
            <person name="Ferry J."/>
            <person name="Gunsalus R."/>
            <person name="McInerney M.J."/>
            <person name="Morrison M."/>
            <person name="Plugge C."/>
            <person name="Rohlin L."/>
            <person name="Scholten J."/>
            <person name="Sieber J."/>
            <person name="Stams A.J.M."/>
            <person name="Worm P."/>
            <person name="Henstra A.M."/>
            <person name="Richardson P."/>
        </authorList>
    </citation>
    <scope>NUCLEOTIDE SEQUENCE [LARGE SCALE GENOMIC DNA]</scope>
    <source>
        <strain evidence="8">DSM 10017 / MPOB</strain>
    </source>
</reference>
<feature type="domain" description="F420-non-reducing hydrogenase iron-sulfur subunit D" evidence="6">
    <location>
        <begin position="2"/>
        <end position="47"/>
    </location>
</feature>
<dbReference type="HOGENOM" id="CLU_2720887_0_0_7"/>
<dbReference type="GO" id="GO:0016491">
    <property type="term" value="F:oxidoreductase activity"/>
    <property type="evidence" value="ECO:0007669"/>
    <property type="project" value="UniProtKB-KW"/>
</dbReference>
<organism evidence="7 8">
    <name type="scientific">Syntrophobacter fumaroxidans (strain DSM 10017 / MPOB)</name>
    <dbReference type="NCBI Taxonomy" id="335543"/>
    <lineage>
        <taxon>Bacteria</taxon>
        <taxon>Pseudomonadati</taxon>
        <taxon>Thermodesulfobacteriota</taxon>
        <taxon>Syntrophobacteria</taxon>
        <taxon>Syntrophobacterales</taxon>
        <taxon>Syntrophobacteraceae</taxon>
        <taxon>Syntrophobacter</taxon>
    </lineage>
</organism>
<evidence type="ECO:0000259" key="6">
    <source>
        <dbReference type="Pfam" id="PF02662"/>
    </source>
</evidence>
<protein>
    <recommendedName>
        <fullName evidence="6">F420-non-reducing hydrogenase iron-sulfur subunit D domain-containing protein</fullName>
    </recommendedName>
</protein>
<keyword evidence="4" id="KW-0411">Iron-sulfur</keyword>
<evidence type="ECO:0000256" key="5">
    <source>
        <dbReference type="SAM" id="MobiDB-lite"/>
    </source>
</evidence>
<dbReference type="eggNOG" id="COG1908">
    <property type="taxonomic scope" value="Bacteria"/>
</dbReference>
<dbReference type="InterPro" id="IPR003813">
    <property type="entry name" value="MvhD/FlpD"/>
</dbReference>
<dbReference type="EMBL" id="CP000478">
    <property type="protein sequence ID" value="ABK17487.1"/>
    <property type="molecule type" value="Genomic_DNA"/>
</dbReference>
<accession>A0LJ85</accession>
<evidence type="ECO:0000256" key="2">
    <source>
        <dbReference type="ARBA" id="ARBA00023002"/>
    </source>
</evidence>
<gene>
    <name evidence="7" type="ordered locus">Sfum_1802</name>
</gene>